<dbReference type="AlphaFoldDB" id="A0AAG5D5P7"/>
<keyword evidence="3" id="KW-1185">Reference proteome</keyword>
<dbReference type="Proteomes" id="UP000075880">
    <property type="component" value="Unassembled WGS sequence"/>
</dbReference>
<evidence type="ECO:0000313" key="3">
    <source>
        <dbReference type="Proteomes" id="UP000075880"/>
    </source>
</evidence>
<sequence>VPKTEYANREERQTSQTGTGRHSRVFSTDWRISTHHHRHHRRHQQRQQQQHRNCGEASRLHRNREFLDGRVSRPPSGSRRYCDLDVAIRDLRVVIVAYRIHLRLRRCWMFVLFPSPLAIPCVCARACMCCFSLHSTVPAFPVSYGYCSHIHADGCECVSLGSDPAGTC</sequence>
<feature type="compositionally biased region" description="Basic residues" evidence="1">
    <location>
        <begin position="33"/>
        <end position="45"/>
    </location>
</feature>
<reference evidence="2" key="1">
    <citation type="submission" date="2024-04" db="UniProtKB">
        <authorList>
            <consortium name="EnsemblMetazoa"/>
        </authorList>
    </citation>
    <scope>IDENTIFICATION</scope>
    <source>
        <strain evidence="2">EBRO</strain>
    </source>
</reference>
<feature type="compositionally biased region" description="Basic and acidic residues" evidence="1">
    <location>
        <begin position="1"/>
        <end position="13"/>
    </location>
</feature>
<name>A0AAG5D5P7_ANOAO</name>
<proteinExistence type="predicted"/>
<evidence type="ECO:0000313" key="2">
    <source>
        <dbReference type="EnsemblMetazoa" id="ENSAATROPP006169"/>
    </source>
</evidence>
<evidence type="ECO:0000256" key="1">
    <source>
        <dbReference type="SAM" id="MobiDB-lite"/>
    </source>
</evidence>
<organism evidence="2 3">
    <name type="scientific">Anopheles atroparvus</name>
    <name type="common">European mosquito</name>
    <dbReference type="NCBI Taxonomy" id="41427"/>
    <lineage>
        <taxon>Eukaryota</taxon>
        <taxon>Metazoa</taxon>
        <taxon>Ecdysozoa</taxon>
        <taxon>Arthropoda</taxon>
        <taxon>Hexapoda</taxon>
        <taxon>Insecta</taxon>
        <taxon>Pterygota</taxon>
        <taxon>Neoptera</taxon>
        <taxon>Endopterygota</taxon>
        <taxon>Diptera</taxon>
        <taxon>Nematocera</taxon>
        <taxon>Culicoidea</taxon>
        <taxon>Culicidae</taxon>
        <taxon>Anophelinae</taxon>
        <taxon>Anopheles</taxon>
    </lineage>
</organism>
<accession>A0AAG5D5P7</accession>
<protein>
    <submittedName>
        <fullName evidence="2">Uncharacterized protein</fullName>
    </submittedName>
</protein>
<dbReference type="EnsemblMetazoa" id="ENSAATROPT006847">
    <property type="protein sequence ID" value="ENSAATROPP006169"/>
    <property type="gene ID" value="ENSAATROPG005574"/>
</dbReference>
<feature type="region of interest" description="Disordered" evidence="1">
    <location>
        <begin position="1"/>
        <end position="55"/>
    </location>
</feature>